<feature type="region of interest" description="Disordered" evidence="1">
    <location>
        <begin position="69"/>
        <end position="97"/>
    </location>
</feature>
<accession>A0A1L9Q1L7</accession>
<dbReference type="AlphaFoldDB" id="A0A1L9Q1L7"/>
<gene>
    <name evidence="3" type="ORF">ASPVEDRAFT_372240</name>
</gene>
<protein>
    <submittedName>
        <fullName evidence="3">Uncharacterized protein</fullName>
    </submittedName>
</protein>
<proteinExistence type="predicted"/>
<feature type="transmembrane region" description="Helical" evidence="2">
    <location>
        <begin position="36"/>
        <end position="58"/>
    </location>
</feature>
<name>A0A1L9Q1L7_ASPVE</name>
<dbReference type="EMBL" id="KV878137">
    <property type="protein sequence ID" value="OJJ07663.1"/>
    <property type="molecule type" value="Genomic_DNA"/>
</dbReference>
<evidence type="ECO:0000313" key="4">
    <source>
        <dbReference type="Proteomes" id="UP000184073"/>
    </source>
</evidence>
<organism evidence="3 4">
    <name type="scientific">Aspergillus versicolor CBS 583.65</name>
    <dbReference type="NCBI Taxonomy" id="1036611"/>
    <lineage>
        <taxon>Eukaryota</taxon>
        <taxon>Fungi</taxon>
        <taxon>Dikarya</taxon>
        <taxon>Ascomycota</taxon>
        <taxon>Pezizomycotina</taxon>
        <taxon>Eurotiomycetes</taxon>
        <taxon>Eurotiomycetidae</taxon>
        <taxon>Eurotiales</taxon>
        <taxon>Aspergillaceae</taxon>
        <taxon>Aspergillus</taxon>
        <taxon>Aspergillus subgen. Nidulantes</taxon>
    </lineage>
</organism>
<keyword evidence="4" id="KW-1185">Reference proteome</keyword>
<dbReference type="GeneID" id="63726931"/>
<keyword evidence="2" id="KW-0812">Transmembrane</keyword>
<evidence type="ECO:0000256" key="2">
    <source>
        <dbReference type="SAM" id="Phobius"/>
    </source>
</evidence>
<keyword evidence="2" id="KW-1133">Transmembrane helix</keyword>
<evidence type="ECO:0000313" key="3">
    <source>
        <dbReference type="EMBL" id="OJJ07663.1"/>
    </source>
</evidence>
<dbReference type="Proteomes" id="UP000184073">
    <property type="component" value="Unassembled WGS sequence"/>
</dbReference>
<keyword evidence="2" id="KW-0472">Membrane</keyword>
<dbReference type="RefSeq" id="XP_040673425.1">
    <property type="nucleotide sequence ID" value="XM_040811420.1"/>
</dbReference>
<reference evidence="4" key="1">
    <citation type="journal article" date="2017" name="Genome Biol.">
        <title>Comparative genomics reveals high biological diversity and specific adaptations in the industrially and medically important fungal genus Aspergillus.</title>
        <authorList>
            <person name="de Vries R.P."/>
            <person name="Riley R."/>
            <person name="Wiebenga A."/>
            <person name="Aguilar-Osorio G."/>
            <person name="Amillis S."/>
            <person name="Uchima C.A."/>
            <person name="Anderluh G."/>
            <person name="Asadollahi M."/>
            <person name="Askin M."/>
            <person name="Barry K."/>
            <person name="Battaglia E."/>
            <person name="Bayram O."/>
            <person name="Benocci T."/>
            <person name="Braus-Stromeyer S.A."/>
            <person name="Caldana C."/>
            <person name="Canovas D."/>
            <person name="Cerqueira G.C."/>
            <person name="Chen F."/>
            <person name="Chen W."/>
            <person name="Choi C."/>
            <person name="Clum A."/>
            <person name="Dos Santos R.A."/>
            <person name="Damasio A.R."/>
            <person name="Diallinas G."/>
            <person name="Emri T."/>
            <person name="Fekete E."/>
            <person name="Flipphi M."/>
            <person name="Freyberg S."/>
            <person name="Gallo A."/>
            <person name="Gournas C."/>
            <person name="Habgood R."/>
            <person name="Hainaut M."/>
            <person name="Harispe M.L."/>
            <person name="Henrissat B."/>
            <person name="Hilden K.S."/>
            <person name="Hope R."/>
            <person name="Hossain A."/>
            <person name="Karabika E."/>
            <person name="Karaffa L."/>
            <person name="Karanyi Z."/>
            <person name="Krasevec N."/>
            <person name="Kuo A."/>
            <person name="Kusch H."/>
            <person name="LaButti K."/>
            <person name="Lagendijk E.L."/>
            <person name="Lapidus A."/>
            <person name="Levasseur A."/>
            <person name="Lindquist E."/>
            <person name="Lipzen A."/>
            <person name="Logrieco A.F."/>
            <person name="MacCabe A."/>
            <person name="Maekelae M.R."/>
            <person name="Malavazi I."/>
            <person name="Melin P."/>
            <person name="Meyer V."/>
            <person name="Mielnichuk N."/>
            <person name="Miskei M."/>
            <person name="Molnar A.P."/>
            <person name="Mule G."/>
            <person name="Ngan C.Y."/>
            <person name="Orejas M."/>
            <person name="Orosz E."/>
            <person name="Ouedraogo J.P."/>
            <person name="Overkamp K.M."/>
            <person name="Park H.-S."/>
            <person name="Perrone G."/>
            <person name="Piumi F."/>
            <person name="Punt P.J."/>
            <person name="Ram A.F."/>
            <person name="Ramon A."/>
            <person name="Rauscher S."/>
            <person name="Record E."/>
            <person name="Riano-Pachon D.M."/>
            <person name="Robert V."/>
            <person name="Roehrig J."/>
            <person name="Ruller R."/>
            <person name="Salamov A."/>
            <person name="Salih N.S."/>
            <person name="Samson R.A."/>
            <person name="Sandor E."/>
            <person name="Sanguinetti M."/>
            <person name="Schuetze T."/>
            <person name="Sepcic K."/>
            <person name="Shelest E."/>
            <person name="Sherlock G."/>
            <person name="Sophianopoulou V."/>
            <person name="Squina F.M."/>
            <person name="Sun H."/>
            <person name="Susca A."/>
            <person name="Todd R.B."/>
            <person name="Tsang A."/>
            <person name="Unkles S.E."/>
            <person name="van de Wiele N."/>
            <person name="van Rossen-Uffink D."/>
            <person name="Oliveira J.V."/>
            <person name="Vesth T.C."/>
            <person name="Visser J."/>
            <person name="Yu J.-H."/>
            <person name="Zhou M."/>
            <person name="Andersen M.R."/>
            <person name="Archer D.B."/>
            <person name="Baker S.E."/>
            <person name="Benoit I."/>
            <person name="Brakhage A.A."/>
            <person name="Braus G.H."/>
            <person name="Fischer R."/>
            <person name="Frisvad J.C."/>
            <person name="Goldman G.H."/>
            <person name="Houbraken J."/>
            <person name="Oakley B."/>
            <person name="Pocsi I."/>
            <person name="Scazzocchio C."/>
            <person name="Seiboth B."/>
            <person name="vanKuyk P.A."/>
            <person name="Wortman J."/>
            <person name="Dyer P.S."/>
            <person name="Grigoriev I.V."/>
        </authorList>
    </citation>
    <scope>NUCLEOTIDE SEQUENCE [LARGE SCALE GENOMIC DNA]</scope>
    <source>
        <strain evidence="4">CBS 583.65</strain>
    </source>
</reference>
<feature type="compositionally biased region" description="Polar residues" evidence="1">
    <location>
        <begin position="87"/>
        <end position="97"/>
    </location>
</feature>
<dbReference type="VEuPathDB" id="FungiDB:ASPVEDRAFT_372240"/>
<sequence>MHAGIIINECFRYPRALSASPSAMSLAKTAVRRPSVCLLVTIHFVSAAPVILRLVIYFKSTLLTKFSSGNVDEGDWGSAPGKLDNQYAGSKSFQSRH</sequence>
<evidence type="ECO:0000256" key="1">
    <source>
        <dbReference type="SAM" id="MobiDB-lite"/>
    </source>
</evidence>